<dbReference type="SUPFAM" id="SSF88946">
    <property type="entry name" value="Sigma2 domain of RNA polymerase sigma factors"/>
    <property type="match status" value="1"/>
</dbReference>
<dbReference type="InterPro" id="IPR013325">
    <property type="entry name" value="RNA_pol_sigma_r2"/>
</dbReference>
<evidence type="ECO:0000256" key="3">
    <source>
        <dbReference type="ARBA" id="ARBA00023163"/>
    </source>
</evidence>
<keyword evidence="3" id="KW-0804">Transcription</keyword>
<dbReference type="RefSeq" id="WP_072852597.1">
    <property type="nucleotide sequence ID" value="NZ_FQVI01000014.1"/>
</dbReference>
<proteinExistence type="predicted"/>
<keyword evidence="6" id="KW-1185">Reference proteome</keyword>
<dbReference type="AlphaFoldDB" id="A0A1M4ZB93"/>
<dbReference type="PANTHER" id="PTHR43133">
    <property type="entry name" value="RNA POLYMERASE ECF-TYPE SIGMA FACTO"/>
    <property type="match status" value="1"/>
</dbReference>
<organism evidence="5 6">
    <name type="scientific">Lactonifactor longoviformis DSM 17459</name>
    <dbReference type="NCBI Taxonomy" id="1122155"/>
    <lineage>
        <taxon>Bacteria</taxon>
        <taxon>Bacillati</taxon>
        <taxon>Bacillota</taxon>
        <taxon>Clostridia</taxon>
        <taxon>Eubacteriales</taxon>
        <taxon>Clostridiaceae</taxon>
        <taxon>Lactonifactor</taxon>
    </lineage>
</organism>
<evidence type="ECO:0000313" key="5">
    <source>
        <dbReference type="EMBL" id="SHF15255.1"/>
    </source>
</evidence>
<gene>
    <name evidence="5" type="ORF">SAMN02745158_02705</name>
</gene>
<dbReference type="InterPro" id="IPR014284">
    <property type="entry name" value="RNA_pol_sigma-70_dom"/>
</dbReference>
<evidence type="ECO:0000256" key="1">
    <source>
        <dbReference type="ARBA" id="ARBA00023015"/>
    </source>
</evidence>
<dbReference type="InterPro" id="IPR039425">
    <property type="entry name" value="RNA_pol_sigma-70-like"/>
</dbReference>
<feature type="domain" description="RNA polymerase sigma-70 region 2" evidence="4">
    <location>
        <begin position="28"/>
        <end position="90"/>
    </location>
</feature>
<dbReference type="Gene3D" id="1.10.1740.10">
    <property type="match status" value="1"/>
</dbReference>
<keyword evidence="1" id="KW-0805">Transcription regulation</keyword>
<dbReference type="GO" id="GO:0006352">
    <property type="term" value="P:DNA-templated transcription initiation"/>
    <property type="evidence" value="ECO:0007669"/>
    <property type="project" value="InterPro"/>
</dbReference>
<accession>A0A1M4ZB93</accession>
<protein>
    <submittedName>
        <fullName evidence="5">RNA polymerase, sigma subunit, ECF family</fullName>
    </submittedName>
</protein>
<evidence type="ECO:0000259" key="4">
    <source>
        <dbReference type="Pfam" id="PF04542"/>
    </source>
</evidence>
<dbReference type="PANTHER" id="PTHR43133:SF51">
    <property type="entry name" value="RNA POLYMERASE SIGMA FACTOR"/>
    <property type="match status" value="1"/>
</dbReference>
<evidence type="ECO:0000313" key="6">
    <source>
        <dbReference type="Proteomes" id="UP000184245"/>
    </source>
</evidence>
<evidence type="ECO:0000256" key="2">
    <source>
        <dbReference type="ARBA" id="ARBA00023082"/>
    </source>
</evidence>
<dbReference type="EMBL" id="FQVI01000014">
    <property type="protein sequence ID" value="SHF15255.1"/>
    <property type="molecule type" value="Genomic_DNA"/>
</dbReference>
<dbReference type="Proteomes" id="UP000184245">
    <property type="component" value="Unassembled WGS sequence"/>
</dbReference>
<dbReference type="NCBIfam" id="TIGR02937">
    <property type="entry name" value="sigma70-ECF"/>
    <property type="match status" value="1"/>
</dbReference>
<name>A0A1M4ZB93_9CLOT</name>
<reference evidence="5 6" key="1">
    <citation type="submission" date="2016-11" db="EMBL/GenBank/DDBJ databases">
        <authorList>
            <person name="Jaros S."/>
            <person name="Januszkiewicz K."/>
            <person name="Wedrychowicz H."/>
        </authorList>
    </citation>
    <scope>NUCLEOTIDE SEQUENCE [LARGE SCALE GENOMIC DNA]</scope>
    <source>
        <strain evidence="5 6">DSM 17459</strain>
    </source>
</reference>
<dbReference type="STRING" id="1122155.SAMN02745158_02705"/>
<dbReference type="Pfam" id="PF04542">
    <property type="entry name" value="Sigma70_r2"/>
    <property type="match status" value="1"/>
</dbReference>
<dbReference type="OrthoDB" id="9784984at2"/>
<dbReference type="InterPro" id="IPR007627">
    <property type="entry name" value="RNA_pol_sigma70_r2"/>
</dbReference>
<sequence length="288" mass="33141">MSDRNQKETSVLIDRAVEGDREALEALLTQVQDMIFNLSLRMLGTVPDAEDASQEILIKVMTHLSSFRKESSFTTWVFRIAVNYLKDYRKNMFSHHPLSFEIYEEDIASGREKDIPDLSQGVDRTVLAEELKMSCTNVMLQCLDRESRCIYILGTMFRADSRMAGEILGMTPEAYRKRLSRIRERMGTFLSEYCGLSGTGICSCKKRTDYAIATHRLHPEQLEYKALEHTERDIMLECKEAMEKVDDLSLIFANMPFYRTSSKASEWIKRFLKSEEFKIIAEAGEGCG</sequence>
<dbReference type="GO" id="GO:0016987">
    <property type="term" value="F:sigma factor activity"/>
    <property type="evidence" value="ECO:0007669"/>
    <property type="project" value="UniProtKB-KW"/>
</dbReference>
<keyword evidence="2" id="KW-0731">Sigma factor</keyword>